<gene>
    <name evidence="7" type="ORF">BO70DRAFT_384625</name>
</gene>
<dbReference type="InterPro" id="IPR036322">
    <property type="entry name" value="WD40_repeat_dom_sf"/>
</dbReference>
<feature type="region of interest" description="Disordered" evidence="4">
    <location>
        <begin position="846"/>
        <end position="867"/>
    </location>
</feature>
<dbReference type="FunFam" id="2.130.10.10:FF:001167">
    <property type="entry name" value="Uncharacterized protein"/>
    <property type="match status" value="1"/>
</dbReference>
<dbReference type="InterPro" id="IPR037593">
    <property type="entry name" value="MIOS/Sea4"/>
</dbReference>
<dbReference type="GO" id="GO:1904263">
    <property type="term" value="P:positive regulation of TORC1 signaling"/>
    <property type="evidence" value="ECO:0007669"/>
    <property type="project" value="TreeGrafter"/>
</dbReference>
<dbReference type="Gene3D" id="2.130.10.10">
    <property type="entry name" value="YVTN repeat-like/Quinoprotein amine dehydrogenase"/>
    <property type="match status" value="1"/>
</dbReference>
<dbReference type="Proteomes" id="UP000247233">
    <property type="component" value="Unassembled WGS sequence"/>
</dbReference>
<comment type="similarity">
    <text evidence="1">Belongs to the WD repeat mio family.</text>
</comment>
<dbReference type="InterPro" id="IPR015943">
    <property type="entry name" value="WD40/YVTN_repeat-like_dom_sf"/>
</dbReference>
<sequence>MEKAIRWSPSSTTSEQRFLSVDVSGKTFRLCKVTSFDGRRLQHEVLSTHTKVPAFRAFDWSPVDESLVAVGQSSGDATILRLNTEGQEASYSFPIRHQRYCNAVAFSTHGLLAAGLDRVRNDFCLNIWDVNQRLANKAAKGFVEPLRKLASSEPITSLKFFGDQPDTLVTGVKGQFVRIYDLREGPGNPSLQFPTRCVHNVAIDGLDPNYIASCQPTNDPTVCIWDRRIGARYITAVGPPNAMDTPLGPALEFRNVVAPKSSIWSMRFSKTRRGCLGVLSNTGHFKTYDVVKEYLDEEMLSSMDETLGQGSAKNYPEQIYTKHVRDVCTPYNHPSRGYDEKDRVVAFDFLNMSPSNEPSILTVSGNGETNILTAKPPAPPVRLSSQGSLIWGTGDDSEFKVISPESAHDSSVSEVVEDLRGRVSDQGQVAQKGRRAGSQTAPLSSREAREHVQSVGMLGSRLPVQDALTLMSVQRMRCKEGYLFDEARNKRIVADDPRLQGFWNWVERARSVSANESMIINGLDLNYLGVYDVWNNDLGESLEDRQVGPDPTTDIKATIIELVREQLDLPETTGCETKHTEHRRLCLRMCGAAQTHRELEELVKTLSADKQHTKAAALAIFQDEPKLAYLALRSHEPTQAHKLLAMAIAGAAKGDTDADWEDTCAEIAKELTDPYARAILALVSKGDWRSVIQETTLPLRYRIEVALRWLPDRDLTKYLRETTQEAIRQGDIEGILLTGLGHSAMDLFQSYINKFHDIQTAVLAMSHTVPRFINQSPNRTRFESWRETYRWQINSWKLQLERARFDVGSRKFAVTWDGRKLIDPPKQQVSLTCNYCTRPLTQHDASSQLAPSVTGEVSHATPETPSARPPFCTLWLGSPDPVSKASVAADAANERRRPSEAELMRRFIVFCINCNHGFHAHHAREWFAKHKVCPVADCSCICDR</sequence>
<keyword evidence="3" id="KW-0677">Repeat</keyword>
<dbReference type="PANTHER" id="PTHR16453">
    <property type="entry name" value="WD40 DOMAIN-CONTAINING PROTEIN MIO FAMILY MEMBER"/>
    <property type="match status" value="1"/>
</dbReference>
<dbReference type="SUPFAM" id="SSF50978">
    <property type="entry name" value="WD40 repeat-like"/>
    <property type="match status" value="1"/>
</dbReference>
<comment type="caution">
    <text evidence="7">The sequence shown here is derived from an EMBL/GenBank/DDBJ whole genome shotgun (WGS) entry which is preliminary data.</text>
</comment>
<dbReference type="EMBL" id="MSFL01000002">
    <property type="protein sequence ID" value="PWY91080.1"/>
    <property type="molecule type" value="Genomic_DNA"/>
</dbReference>
<dbReference type="Pfam" id="PF17034">
    <property type="entry name" value="zinc_ribbon_16"/>
    <property type="match status" value="1"/>
</dbReference>
<feature type="domain" description="MIOS-like alpha-solenoid" evidence="6">
    <location>
        <begin position="475"/>
        <end position="707"/>
    </location>
</feature>
<dbReference type="RefSeq" id="XP_025403523.1">
    <property type="nucleotide sequence ID" value="XM_025545673.1"/>
</dbReference>
<dbReference type="VEuPathDB" id="FungiDB:BO70DRAFT_384625"/>
<dbReference type="Pfam" id="PF21719">
    <property type="entry name" value="MIOS_a-sol"/>
    <property type="match status" value="1"/>
</dbReference>
<feature type="region of interest" description="Disordered" evidence="4">
    <location>
        <begin position="421"/>
        <end position="445"/>
    </location>
</feature>
<dbReference type="InterPro" id="IPR031488">
    <property type="entry name" value="Zn_ribbon_mio"/>
</dbReference>
<organism evidence="7 8">
    <name type="scientific">Aspergillus heteromorphus CBS 117.55</name>
    <dbReference type="NCBI Taxonomy" id="1448321"/>
    <lineage>
        <taxon>Eukaryota</taxon>
        <taxon>Fungi</taxon>
        <taxon>Dikarya</taxon>
        <taxon>Ascomycota</taxon>
        <taxon>Pezizomycotina</taxon>
        <taxon>Eurotiomycetes</taxon>
        <taxon>Eurotiomycetidae</taxon>
        <taxon>Eurotiales</taxon>
        <taxon>Aspergillaceae</taxon>
        <taxon>Aspergillus</taxon>
        <taxon>Aspergillus subgen. Circumdati</taxon>
    </lineage>
</organism>
<dbReference type="AlphaFoldDB" id="A0A317X3F4"/>
<protein>
    <submittedName>
        <fullName evidence="7">WD40 repeat-like protein</fullName>
    </submittedName>
</protein>
<evidence type="ECO:0000256" key="2">
    <source>
        <dbReference type="ARBA" id="ARBA00022574"/>
    </source>
</evidence>
<evidence type="ECO:0000256" key="1">
    <source>
        <dbReference type="ARBA" id="ARBA00009713"/>
    </source>
</evidence>
<dbReference type="SMART" id="SM00320">
    <property type="entry name" value="WD40"/>
    <property type="match status" value="5"/>
</dbReference>
<reference evidence="7 8" key="1">
    <citation type="submission" date="2016-12" db="EMBL/GenBank/DDBJ databases">
        <title>The genomes of Aspergillus section Nigri reveals drivers in fungal speciation.</title>
        <authorList>
            <consortium name="DOE Joint Genome Institute"/>
            <person name="Vesth T.C."/>
            <person name="Nybo J."/>
            <person name="Theobald S."/>
            <person name="Brandl J."/>
            <person name="Frisvad J.C."/>
            <person name="Nielsen K.F."/>
            <person name="Lyhne E.K."/>
            <person name="Kogle M.E."/>
            <person name="Kuo A."/>
            <person name="Riley R."/>
            <person name="Clum A."/>
            <person name="Nolan M."/>
            <person name="Lipzen A."/>
            <person name="Salamov A."/>
            <person name="Henrissat B."/>
            <person name="Wiebenga A."/>
            <person name="De Vries R.P."/>
            <person name="Grigoriev I.V."/>
            <person name="Mortensen U.H."/>
            <person name="Andersen M.R."/>
            <person name="Baker S.E."/>
        </authorList>
    </citation>
    <scope>NUCLEOTIDE SEQUENCE [LARGE SCALE GENOMIC DNA]</scope>
    <source>
        <strain evidence="7 8">CBS 117.55</strain>
    </source>
</reference>
<dbReference type="InterPro" id="IPR001680">
    <property type="entry name" value="WD40_rpt"/>
</dbReference>
<evidence type="ECO:0000256" key="3">
    <source>
        <dbReference type="ARBA" id="ARBA00022737"/>
    </source>
</evidence>
<evidence type="ECO:0000259" key="5">
    <source>
        <dbReference type="Pfam" id="PF17034"/>
    </source>
</evidence>
<name>A0A317X3F4_9EURO</name>
<proteinExistence type="inferred from homology"/>
<dbReference type="GeneID" id="37067910"/>
<evidence type="ECO:0000259" key="6">
    <source>
        <dbReference type="Pfam" id="PF21719"/>
    </source>
</evidence>
<keyword evidence="2" id="KW-0853">WD repeat</keyword>
<feature type="domain" description="GATOR2 complex protein MIO zinc-ribbon like" evidence="5">
    <location>
        <begin position="862"/>
        <end position="943"/>
    </location>
</feature>
<evidence type="ECO:0000313" key="8">
    <source>
        <dbReference type="Proteomes" id="UP000247233"/>
    </source>
</evidence>
<dbReference type="STRING" id="1448321.A0A317X3F4"/>
<dbReference type="InterPro" id="IPR049092">
    <property type="entry name" value="MIOS_a-sol"/>
</dbReference>
<evidence type="ECO:0000313" key="7">
    <source>
        <dbReference type="EMBL" id="PWY91080.1"/>
    </source>
</evidence>
<evidence type="ECO:0000256" key="4">
    <source>
        <dbReference type="SAM" id="MobiDB-lite"/>
    </source>
</evidence>
<dbReference type="PANTHER" id="PTHR16453:SF9">
    <property type="entry name" value="GATOR COMPLEX PROTEIN MIOS"/>
    <property type="match status" value="1"/>
</dbReference>
<dbReference type="GO" id="GO:0005737">
    <property type="term" value="C:cytoplasm"/>
    <property type="evidence" value="ECO:0007669"/>
    <property type="project" value="TreeGrafter"/>
</dbReference>
<dbReference type="OrthoDB" id="341486at2759"/>
<accession>A0A317X3F4</accession>
<keyword evidence="8" id="KW-1185">Reference proteome</keyword>